<dbReference type="InterPro" id="IPR002376">
    <property type="entry name" value="Formyl_transf_N"/>
</dbReference>
<dbReference type="GO" id="GO:0004479">
    <property type="term" value="F:methionyl-tRNA formyltransferase activity"/>
    <property type="evidence" value="ECO:0007669"/>
    <property type="project" value="UniProtKB-EC"/>
</dbReference>
<dbReference type="PANTHER" id="PTHR11138:SF5">
    <property type="entry name" value="METHIONYL-TRNA FORMYLTRANSFERASE, MITOCHONDRIAL"/>
    <property type="match status" value="1"/>
</dbReference>
<evidence type="ECO:0000256" key="1">
    <source>
        <dbReference type="ARBA" id="ARBA00002606"/>
    </source>
</evidence>
<evidence type="ECO:0000259" key="10">
    <source>
        <dbReference type="Pfam" id="PF02911"/>
    </source>
</evidence>
<dbReference type="SUPFAM" id="SSF50486">
    <property type="entry name" value="FMT C-terminal domain-like"/>
    <property type="match status" value="1"/>
</dbReference>
<organism evidence="11 12">
    <name type="scientific">Coprococcus ammoniilyticus</name>
    <dbReference type="NCBI Taxonomy" id="2981785"/>
    <lineage>
        <taxon>Bacteria</taxon>
        <taxon>Bacillati</taxon>
        <taxon>Bacillota</taxon>
        <taxon>Clostridia</taxon>
        <taxon>Lachnospirales</taxon>
        <taxon>Lachnospiraceae</taxon>
        <taxon>Coprococcus</taxon>
    </lineage>
</organism>
<dbReference type="InterPro" id="IPR036477">
    <property type="entry name" value="Formyl_transf_N_sf"/>
</dbReference>
<keyword evidence="6 8" id="KW-0648">Protein biosynthesis</keyword>
<comment type="function">
    <text evidence="1 8">Attaches a formyl group to the free amino group of methionyl-tRNA(fMet). The formyl group appears to play a dual role in the initiator identity of N-formylmethionyl-tRNA by promoting its recognition by IF2 and preventing the misappropriation of this tRNA by the elongation apparatus.</text>
</comment>
<dbReference type="InterPro" id="IPR044135">
    <property type="entry name" value="Met-tRNA-FMT_C"/>
</dbReference>
<dbReference type="NCBIfam" id="TIGR00460">
    <property type="entry name" value="fmt"/>
    <property type="match status" value="1"/>
</dbReference>
<evidence type="ECO:0000256" key="4">
    <source>
        <dbReference type="ARBA" id="ARBA00016014"/>
    </source>
</evidence>
<feature type="domain" description="Formyl transferase C-terminal" evidence="10">
    <location>
        <begin position="204"/>
        <end position="307"/>
    </location>
</feature>
<evidence type="ECO:0000256" key="7">
    <source>
        <dbReference type="ARBA" id="ARBA00048558"/>
    </source>
</evidence>
<dbReference type="InterPro" id="IPR005794">
    <property type="entry name" value="Fmt"/>
</dbReference>
<proteinExistence type="inferred from homology"/>
<evidence type="ECO:0000256" key="2">
    <source>
        <dbReference type="ARBA" id="ARBA00010699"/>
    </source>
</evidence>
<dbReference type="SUPFAM" id="SSF53328">
    <property type="entry name" value="Formyltransferase"/>
    <property type="match status" value="1"/>
</dbReference>
<evidence type="ECO:0000256" key="6">
    <source>
        <dbReference type="ARBA" id="ARBA00022917"/>
    </source>
</evidence>
<accession>A0ABV1EHG3</accession>
<dbReference type="CDD" id="cd08704">
    <property type="entry name" value="Met_tRNA_FMT_C"/>
    <property type="match status" value="1"/>
</dbReference>
<dbReference type="InterPro" id="IPR011034">
    <property type="entry name" value="Formyl_transferase-like_C_sf"/>
</dbReference>
<protein>
    <recommendedName>
        <fullName evidence="4 8">Methionyl-tRNA formyltransferase</fullName>
        <ecNumber evidence="3 8">2.1.2.9</ecNumber>
    </recommendedName>
</protein>
<comment type="similarity">
    <text evidence="2 8">Belongs to the Fmt family.</text>
</comment>
<gene>
    <name evidence="8 11" type="primary">fmt</name>
    <name evidence="11" type="ORF">AAAT04_05200</name>
</gene>
<dbReference type="InterPro" id="IPR037022">
    <property type="entry name" value="Formyl_trans_C_sf"/>
</dbReference>
<evidence type="ECO:0000313" key="11">
    <source>
        <dbReference type="EMBL" id="MEQ2453445.1"/>
    </source>
</evidence>
<name>A0ABV1EHG3_9FIRM</name>
<comment type="catalytic activity">
    <reaction evidence="7 8">
        <text>L-methionyl-tRNA(fMet) + (6R)-10-formyltetrahydrofolate = N-formyl-L-methionyl-tRNA(fMet) + (6S)-5,6,7,8-tetrahydrofolate + H(+)</text>
        <dbReference type="Rhea" id="RHEA:24380"/>
        <dbReference type="Rhea" id="RHEA-COMP:9952"/>
        <dbReference type="Rhea" id="RHEA-COMP:9953"/>
        <dbReference type="ChEBI" id="CHEBI:15378"/>
        <dbReference type="ChEBI" id="CHEBI:57453"/>
        <dbReference type="ChEBI" id="CHEBI:78530"/>
        <dbReference type="ChEBI" id="CHEBI:78844"/>
        <dbReference type="ChEBI" id="CHEBI:195366"/>
        <dbReference type="EC" id="2.1.2.9"/>
    </reaction>
</comment>
<evidence type="ECO:0000256" key="5">
    <source>
        <dbReference type="ARBA" id="ARBA00022679"/>
    </source>
</evidence>
<keyword evidence="5 8" id="KW-0808">Transferase</keyword>
<dbReference type="RefSeq" id="WP_021943239.1">
    <property type="nucleotide sequence ID" value="NZ_JBBNFM010000002.1"/>
</dbReference>
<dbReference type="PANTHER" id="PTHR11138">
    <property type="entry name" value="METHIONYL-TRNA FORMYLTRANSFERASE"/>
    <property type="match status" value="1"/>
</dbReference>
<dbReference type="Pfam" id="PF00551">
    <property type="entry name" value="Formyl_trans_N"/>
    <property type="match status" value="1"/>
</dbReference>
<sequence length="317" mass="34838">MNIIYMGTPEFAVKPLQAIVDAGHKVLACFTQPDKPKGRGKTLQPTPVKEKALSLDIPVYQPVKLREEENVQIIRDYQPDAIVVAAYGQILPESILNIPQYGCINIHASLLPKYRGAAPIEWTIINGETESGVTTMYMAKGLDTGDMIEKTVVPIADTDTGVTLHDKLADAGAELILSTLSKLEDHTAIRTPQDDSLSCYASMLKKEMGELDFTKDAASLERLIRGLQPWPVAYTKMNQKTVRIYEASVCEQPEEALEDGTQIVPGMIVRVTKKNFTVACGNGALMIRKLQPEGKKPMDCAAFLAGNKLKTGQMIYE</sequence>
<dbReference type="PROSITE" id="PS00373">
    <property type="entry name" value="GART"/>
    <property type="match status" value="1"/>
</dbReference>
<dbReference type="CDD" id="cd08646">
    <property type="entry name" value="FMT_core_Met-tRNA-FMT_N"/>
    <property type="match status" value="1"/>
</dbReference>
<dbReference type="Gene3D" id="3.40.50.170">
    <property type="entry name" value="Formyl transferase, N-terminal domain"/>
    <property type="match status" value="1"/>
</dbReference>
<dbReference type="EC" id="2.1.2.9" evidence="3 8"/>
<evidence type="ECO:0000256" key="3">
    <source>
        <dbReference type="ARBA" id="ARBA00012261"/>
    </source>
</evidence>
<feature type="binding site" evidence="8">
    <location>
        <begin position="109"/>
        <end position="112"/>
    </location>
    <ligand>
        <name>(6S)-5,6,7,8-tetrahydrofolate</name>
        <dbReference type="ChEBI" id="CHEBI:57453"/>
    </ligand>
</feature>
<keyword evidence="12" id="KW-1185">Reference proteome</keyword>
<evidence type="ECO:0000256" key="8">
    <source>
        <dbReference type="HAMAP-Rule" id="MF_00182"/>
    </source>
</evidence>
<dbReference type="InterPro" id="IPR001555">
    <property type="entry name" value="GART_AS"/>
</dbReference>
<dbReference type="Proteomes" id="UP001482186">
    <property type="component" value="Unassembled WGS sequence"/>
</dbReference>
<reference evidence="11 12" key="1">
    <citation type="submission" date="2024-04" db="EMBL/GenBank/DDBJ databases">
        <title>Human intestinal bacterial collection.</title>
        <authorList>
            <person name="Pauvert C."/>
            <person name="Hitch T.C.A."/>
            <person name="Clavel T."/>
        </authorList>
    </citation>
    <scope>NUCLEOTIDE SEQUENCE [LARGE SCALE GENOMIC DNA]</scope>
    <source>
        <strain evidence="11 12">CLA-AA-H141</strain>
    </source>
</reference>
<evidence type="ECO:0000259" key="9">
    <source>
        <dbReference type="Pfam" id="PF00551"/>
    </source>
</evidence>
<comment type="caution">
    <text evidence="11">The sequence shown here is derived from an EMBL/GenBank/DDBJ whole genome shotgun (WGS) entry which is preliminary data.</text>
</comment>
<dbReference type="Pfam" id="PF02911">
    <property type="entry name" value="Formyl_trans_C"/>
    <property type="match status" value="1"/>
</dbReference>
<dbReference type="EMBL" id="JBBNFM010000002">
    <property type="protein sequence ID" value="MEQ2453445.1"/>
    <property type="molecule type" value="Genomic_DNA"/>
</dbReference>
<dbReference type="HAMAP" id="MF_00182">
    <property type="entry name" value="Formyl_trans"/>
    <property type="match status" value="1"/>
</dbReference>
<feature type="domain" description="Formyl transferase N-terminal" evidence="9">
    <location>
        <begin position="2"/>
        <end position="179"/>
    </location>
</feature>
<dbReference type="Gene3D" id="3.10.25.10">
    <property type="entry name" value="Formyl transferase, C-terminal domain"/>
    <property type="match status" value="1"/>
</dbReference>
<dbReference type="InterPro" id="IPR041711">
    <property type="entry name" value="Met-tRNA-FMT_N"/>
</dbReference>
<dbReference type="InterPro" id="IPR005793">
    <property type="entry name" value="Formyl_trans_C"/>
</dbReference>
<evidence type="ECO:0000313" key="12">
    <source>
        <dbReference type="Proteomes" id="UP001482186"/>
    </source>
</evidence>